<dbReference type="AlphaFoldDB" id="A0A438AHZ0"/>
<keyword evidence="3" id="KW-1185">Reference proteome</keyword>
<reference evidence="2 3" key="1">
    <citation type="submission" date="2018-11" db="EMBL/GenBank/DDBJ databases">
        <title>Mesobaculum littorinae gen. nov., sp. nov., isolated from Littorina scabra that represents a novel genus of the order Rhodobacteraceae.</title>
        <authorList>
            <person name="Li F."/>
        </authorList>
    </citation>
    <scope>NUCLEOTIDE SEQUENCE [LARGE SCALE GENOMIC DNA]</scope>
    <source>
        <strain evidence="2 3">M0103</strain>
    </source>
</reference>
<evidence type="ECO:0000313" key="3">
    <source>
        <dbReference type="Proteomes" id="UP000285908"/>
    </source>
</evidence>
<protein>
    <recommendedName>
        <fullName evidence="4">Protein NnrT</fullName>
    </recommendedName>
</protein>
<comment type="caution">
    <text evidence="2">The sequence shown here is derived from an EMBL/GenBank/DDBJ whole genome shotgun (WGS) entry which is preliminary data.</text>
</comment>
<dbReference type="Proteomes" id="UP000285908">
    <property type="component" value="Unassembled WGS sequence"/>
</dbReference>
<gene>
    <name evidence="2" type="ORF">EKE94_04880</name>
</gene>
<keyword evidence="1" id="KW-1133">Transmembrane helix</keyword>
<keyword evidence="1" id="KW-0812">Transmembrane</keyword>
<accession>A0A438AHZ0</accession>
<evidence type="ECO:0008006" key="4">
    <source>
        <dbReference type="Google" id="ProtNLM"/>
    </source>
</evidence>
<dbReference type="EMBL" id="RQXX01000002">
    <property type="protein sequence ID" value="RVV98268.1"/>
    <property type="molecule type" value="Genomic_DNA"/>
</dbReference>
<proteinExistence type="predicted"/>
<name>A0A438AHZ0_9RHOB</name>
<evidence type="ECO:0000256" key="1">
    <source>
        <dbReference type="SAM" id="Phobius"/>
    </source>
</evidence>
<sequence>MTRTRPAFAPISDLVPALLSGCGPLSPTAVAPPRRSRAARGARAISAGLKRPFPTLLGLGLPKSRVPTRFVPTDCVQTARLPGTPDTERPEAPAPFRPGVPLRGLLTCAVFVLPATARAAGFERPIPQPQTEAAELWFLIASIALIVALAAVQWLVSRR</sequence>
<organism evidence="2 3">
    <name type="scientific">Mesobaculum littorinae</name>
    <dbReference type="NCBI Taxonomy" id="2486419"/>
    <lineage>
        <taxon>Bacteria</taxon>
        <taxon>Pseudomonadati</taxon>
        <taxon>Pseudomonadota</taxon>
        <taxon>Alphaproteobacteria</taxon>
        <taxon>Rhodobacterales</taxon>
        <taxon>Roseobacteraceae</taxon>
        <taxon>Mesobaculum</taxon>
    </lineage>
</organism>
<keyword evidence="1" id="KW-0472">Membrane</keyword>
<evidence type="ECO:0000313" key="2">
    <source>
        <dbReference type="EMBL" id="RVV98268.1"/>
    </source>
</evidence>
<dbReference type="OrthoDB" id="7876754at2"/>
<feature type="transmembrane region" description="Helical" evidence="1">
    <location>
        <begin position="136"/>
        <end position="156"/>
    </location>
</feature>
<dbReference type="RefSeq" id="WP_127905501.1">
    <property type="nucleotide sequence ID" value="NZ_RQXX01000002.1"/>
</dbReference>